<accession>A0A8S9NGV3</accession>
<proteinExistence type="predicted"/>
<dbReference type="AlphaFoldDB" id="A0A8S9NGV3"/>
<organism evidence="1 2">
    <name type="scientific">Brassica cretica</name>
    <name type="common">Mustard</name>
    <dbReference type="NCBI Taxonomy" id="69181"/>
    <lineage>
        <taxon>Eukaryota</taxon>
        <taxon>Viridiplantae</taxon>
        <taxon>Streptophyta</taxon>
        <taxon>Embryophyta</taxon>
        <taxon>Tracheophyta</taxon>
        <taxon>Spermatophyta</taxon>
        <taxon>Magnoliopsida</taxon>
        <taxon>eudicotyledons</taxon>
        <taxon>Gunneridae</taxon>
        <taxon>Pentapetalae</taxon>
        <taxon>rosids</taxon>
        <taxon>malvids</taxon>
        <taxon>Brassicales</taxon>
        <taxon>Brassicaceae</taxon>
        <taxon>Brassiceae</taxon>
        <taxon>Brassica</taxon>
    </lineage>
</organism>
<reference evidence="1" key="1">
    <citation type="submission" date="2019-12" db="EMBL/GenBank/DDBJ databases">
        <title>Genome sequencing and annotation of Brassica cretica.</title>
        <authorList>
            <person name="Studholme D.J."/>
            <person name="Sarris P."/>
        </authorList>
    </citation>
    <scope>NUCLEOTIDE SEQUENCE</scope>
    <source>
        <strain evidence="1">PFS-109/04</strain>
        <tissue evidence="1">Leaf</tissue>
    </source>
</reference>
<gene>
    <name evidence="1" type="ORF">F2Q69_00039586</name>
</gene>
<evidence type="ECO:0000313" key="2">
    <source>
        <dbReference type="Proteomes" id="UP000712600"/>
    </source>
</evidence>
<evidence type="ECO:0000313" key="1">
    <source>
        <dbReference type="EMBL" id="KAF3501107.1"/>
    </source>
</evidence>
<protein>
    <submittedName>
        <fullName evidence="1">Uncharacterized protein</fullName>
    </submittedName>
</protein>
<name>A0A8S9NGV3_BRACR</name>
<comment type="caution">
    <text evidence="1">The sequence shown here is derived from an EMBL/GenBank/DDBJ whole genome shotgun (WGS) entry which is preliminary data.</text>
</comment>
<sequence length="121" mass="14257">MRERCWETREMLLEWWSGWEEDWEWEEKAYRAKRLVVTTEKSMRRFTAEEQTDVRRNLAVPSPILRETDPILAREKMERTVISAGERVGGLSTTVPFLGADIVVTRESRVESVADRTRVNT</sequence>
<dbReference type="Proteomes" id="UP000712600">
    <property type="component" value="Unassembled WGS sequence"/>
</dbReference>
<dbReference type="EMBL" id="QGKX02001621">
    <property type="protein sequence ID" value="KAF3501107.1"/>
    <property type="molecule type" value="Genomic_DNA"/>
</dbReference>